<proteinExistence type="predicted"/>
<reference evidence="1" key="1">
    <citation type="submission" date="2021-06" db="EMBL/GenBank/DDBJ databases">
        <authorList>
            <person name="Kallberg Y."/>
            <person name="Tangrot J."/>
            <person name="Rosling A."/>
        </authorList>
    </citation>
    <scope>NUCLEOTIDE SEQUENCE</scope>
    <source>
        <strain evidence="1">CL551</strain>
    </source>
</reference>
<accession>A0A9N9NJA8</accession>
<feature type="non-terminal residue" evidence="1">
    <location>
        <position position="1"/>
    </location>
</feature>
<name>A0A9N9NJA8_9GLOM</name>
<organism evidence="1 2">
    <name type="scientific">Acaulospora morrowiae</name>
    <dbReference type="NCBI Taxonomy" id="94023"/>
    <lineage>
        <taxon>Eukaryota</taxon>
        <taxon>Fungi</taxon>
        <taxon>Fungi incertae sedis</taxon>
        <taxon>Mucoromycota</taxon>
        <taxon>Glomeromycotina</taxon>
        <taxon>Glomeromycetes</taxon>
        <taxon>Diversisporales</taxon>
        <taxon>Acaulosporaceae</taxon>
        <taxon>Acaulospora</taxon>
    </lineage>
</organism>
<dbReference type="EMBL" id="CAJVPV010027933">
    <property type="protein sequence ID" value="CAG8735277.1"/>
    <property type="molecule type" value="Genomic_DNA"/>
</dbReference>
<dbReference type="Proteomes" id="UP000789342">
    <property type="component" value="Unassembled WGS sequence"/>
</dbReference>
<gene>
    <name evidence="1" type="ORF">AMORRO_LOCUS14330</name>
</gene>
<keyword evidence="2" id="KW-1185">Reference proteome</keyword>
<evidence type="ECO:0000313" key="1">
    <source>
        <dbReference type="EMBL" id="CAG8735277.1"/>
    </source>
</evidence>
<comment type="caution">
    <text evidence="1">The sequence shown here is derived from an EMBL/GenBank/DDBJ whole genome shotgun (WGS) entry which is preliminary data.</text>
</comment>
<evidence type="ECO:0000313" key="2">
    <source>
        <dbReference type="Proteomes" id="UP000789342"/>
    </source>
</evidence>
<dbReference type="AlphaFoldDB" id="A0A9N9NJA8"/>
<protein>
    <submittedName>
        <fullName evidence="1">9891_t:CDS:1</fullName>
    </submittedName>
</protein>
<sequence length="60" mass="6597">DNINLADLGAINGLANNNALRNINVNQFRGRAFQIRNTISADNNPIVTPLVLAYVIFDED</sequence>